<gene>
    <name evidence="1" type="ORF">GIY09_10600</name>
</gene>
<reference evidence="1 2" key="1">
    <citation type="submission" date="2019-11" db="EMBL/GenBank/DDBJ databases">
        <title>Characterisation of Fundicoccus ignavus gen. nov. sp. nov., a novel genus of the family Aerococcaceae isolated from bulk tank milk.</title>
        <authorList>
            <person name="Siebert A."/>
            <person name="Huptas C."/>
            <person name="Wenning M."/>
            <person name="Scherer S."/>
            <person name="Doll E.V."/>
        </authorList>
    </citation>
    <scope>NUCLEOTIDE SEQUENCE [LARGE SCALE GENOMIC DNA]</scope>
    <source>
        <strain evidence="1 2">WS4759</strain>
    </source>
</reference>
<evidence type="ECO:0000313" key="2">
    <source>
        <dbReference type="Proteomes" id="UP000430975"/>
    </source>
</evidence>
<organism evidence="1 2">
    <name type="scientific">Fundicoccus ignavus</name>
    <dbReference type="NCBI Taxonomy" id="2664442"/>
    <lineage>
        <taxon>Bacteria</taxon>
        <taxon>Bacillati</taxon>
        <taxon>Bacillota</taxon>
        <taxon>Bacilli</taxon>
        <taxon>Lactobacillales</taxon>
        <taxon>Aerococcaceae</taxon>
        <taxon>Fundicoccus</taxon>
    </lineage>
</organism>
<dbReference type="PANTHER" id="PTHR36849">
    <property type="entry name" value="CYTOPLASMIC PROTEIN-RELATED"/>
    <property type="match status" value="1"/>
</dbReference>
<evidence type="ECO:0000313" key="1">
    <source>
        <dbReference type="EMBL" id="MRI86293.1"/>
    </source>
</evidence>
<dbReference type="AlphaFoldDB" id="A0A6I2H0Z1"/>
<dbReference type="InterPro" id="IPR052552">
    <property type="entry name" value="YeaO-like"/>
</dbReference>
<comment type="caution">
    <text evidence="1">The sequence shown here is derived from an EMBL/GenBank/DDBJ whole genome shotgun (WGS) entry which is preliminary data.</text>
</comment>
<dbReference type="EMBL" id="WJQS01000011">
    <property type="protein sequence ID" value="MRI86293.1"/>
    <property type="molecule type" value="Genomic_DNA"/>
</dbReference>
<dbReference type="PANTHER" id="PTHR36849:SF1">
    <property type="entry name" value="CYTOPLASMIC PROTEIN"/>
    <property type="match status" value="1"/>
</dbReference>
<dbReference type="Proteomes" id="UP000430975">
    <property type="component" value="Unassembled WGS sequence"/>
</dbReference>
<proteinExistence type="predicted"/>
<protein>
    <submittedName>
        <fullName evidence="1">DUF488 family protein</fullName>
    </submittedName>
</protein>
<accession>A0A6I2H0Z1</accession>
<dbReference type="Pfam" id="PF22752">
    <property type="entry name" value="DUF488-N3i"/>
    <property type="match status" value="1"/>
</dbReference>
<keyword evidence="2" id="KW-1185">Reference proteome</keyword>
<name>A0A6I2H0Z1_9LACT</name>
<sequence length="122" mass="14458">MHTIKLKRVYESAEKTDGYRILVDRLWPRGIKKEELPYDWWPKDIAPSPDSRKSFGHKAENFAAFEMAYRAELEANDFSTEFVDHIRKELESQTVTFIYAAKDPKINHVVLLKEWTETQLKK</sequence>
<dbReference type="RefSeq" id="WP_153863986.1">
    <property type="nucleotide sequence ID" value="NZ_WJQS01000011.1"/>
</dbReference>